<protein>
    <recommendedName>
        <fullName evidence="1">N-acetyltransferase domain-containing protein</fullName>
    </recommendedName>
</protein>
<dbReference type="PROSITE" id="PS51186">
    <property type="entry name" value="GNAT"/>
    <property type="match status" value="1"/>
</dbReference>
<dbReference type="Gene3D" id="3.40.630.30">
    <property type="match status" value="1"/>
</dbReference>
<evidence type="ECO:0000313" key="3">
    <source>
        <dbReference type="Proteomes" id="UP000758168"/>
    </source>
</evidence>
<dbReference type="Pfam" id="PF00583">
    <property type="entry name" value="Acetyltransf_1"/>
    <property type="match status" value="1"/>
</dbReference>
<dbReference type="EMBL" id="JAGIOB010000001">
    <property type="protein sequence ID" value="MBP2416582.1"/>
    <property type="molecule type" value="Genomic_DNA"/>
</dbReference>
<comment type="caution">
    <text evidence="2">The sequence shown here is derived from an EMBL/GenBank/DDBJ whole genome shotgun (WGS) entry which is preliminary data.</text>
</comment>
<name>A0ABS4Z6A0_9ACTN</name>
<reference evidence="2 3" key="1">
    <citation type="submission" date="2021-03" db="EMBL/GenBank/DDBJ databases">
        <title>Sequencing the genomes of 1000 actinobacteria strains.</title>
        <authorList>
            <person name="Klenk H.-P."/>
        </authorList>
    </citation>
    <scope>NUCLEOTIDE SEQUENCE [LARGE SCALE GENOMIC DNA]</scope>
    <source>
        <strain evidence="2 3">DSM 12936</strain>
    </source>
</reference>
<proteinExistence type="predicted"/>
<dbReference type="SUPFAM" id="SSF55729">
    <property type="entry name" value="Acyl-CoA N-acyltransferases (Nat)"/>
    <property type="match status" value="1"/>
</dbReference>
<dbReference type="InterPro" id="IPR016181">
    <property type="entry name" value="Acyl_CoA_acyltransferase"/>
</dbReference>
<sequence>MEANTQAIVRLAWSRLLGLPDDTLDPAANPVRVVRSDTADDAMVVRLWDTWVVRGPGWFHDRTADADPAALVDPGTLLRTCAGHPARLVGHAVLGFTDRYAEPSVPGSVALEDVPVDDAPAAAAALERACPPDDVREVGLAEMGRLFVTLDDRDQPTSGAGYDEWQGLLGHLGVLTPPELRGSGWGTVAAALALNDALDVGLVAQWRARTDNAASRRVARRLGFAAAGEQSTVTLG</sequence>
<dbReference type="Proteomes" id="UP000758168">
    <property type="component" value="Unassembled WGS sequence"/>
</dbReference>
<organism evidence="2 3">
    <name type="scientific">Microlunatus capsulatus</name>
    <dbReference type="NCBI Taxonomy" id="99117"/>
    <lineage>
        <taxon>Bacteria</taxon>
        <taxon>Bacillati</taxon>
        <taxon>Actinomycetota</taxon>
        <taxon>Actinomycetes</taxon>
        <taxon>Propionibacteriales</taxon>
        <taxon>Propionibacteriaceae</taxon>
        <taxon>Microlunatus</taxon>
    </lineage>
</organism>
<evidence type="ECO:0000259" key="1">
    <source>
        <dbReference type="PROSITE" id="PS51186"/>
    </source>
</evidence>
<gene>
    <name evidence="2" type="ORF">JOF54_001504</name>
</gene>
<keyword evidence="3" id="KW-1185">Reference proteome</keyword>
<evidence type="ECO:0000313" key="2">
    <source>
        <dbReference type="EMBL" id="MBP2416582.1"/>
    </source>
</evidence>
<dbReference type="InterPro" id="IPR000182">
    <property type="entry name" value="GNAT_dom"/>
</dbReference>
<dbReference type="RefSeq" id="WP_210054407.1">
    <property type="nucleotide sequence ID" value="NZ_BAAAMH010000015.1"/>
</dbReference>
<feature type="domain" description="N-acetyltransferase" evidence="1">
    <location>
        <begin position="109"/>
        <end position="236"/>
    </location>
</feature>
<accession>A0ABS4Z6A0</accession>